<dbReference type="KEGG" id="tng:GSTEN00028844G001"/>
<proteinExistence type="predicted"/>
<evidence type="ECO:0000256" key="1">
    <source>
        <dbReference type="SAM" id="MobiDB-lite"/>
    </source>
</evidence>
<feature type="region of interest" description="Disordered" evidence="1">
    <location>
        <begin position="81"/>
        <end position="106"/>
    </location>
</feature>
<comment type="caution">
    <text evidence="2">The sequence shown here is derived from an EMBL/GenBank/DDBJ whole genome shotgun (WGS) entry which is preliminary data.</text>
</comment>
<name>Q4RUD8_TETNG</name>
<dbReference type="AlphaFoldDB" id="Q4RUD8"/>
<feature type="compositionally biased region" description="Low complexity" evidence="1">
    <location>
        <begin position="81"/>
        <end position="93"/>
    </location>
</feature>
<organism evidence="2">
    <name type="scientific">Tetraodon nigroviridis</name>
    <name type="common">Spotted green pufferfish</name>
    <name type="synonym">Chelonodon nigroviridis</name>
    <dbReference type="NCBI Taxonomy" id="99883"/>
    <lineage>
        <taxon>Eukaryota</taxon>
        <taxon>Metazoa</taxon>
        <taxon>Chordata</taxon>
        <taxon>Craniata</taxon>
        <taxon>Vertebrata</taxon>
        <taxon>Euteleostomi</taxon>
        <taxon>Actinopterygii</taxon>
        <taxon>Neopterygii</taxon>
        <taxon>Teleostei</taxon>
        <taxon>Neoteleostei</taxon>
        <taxon>Acanthomorphata</taxon>
        <taxon>Eupercaria</taxon>
        <taxon>Tetraodontiformes</taxon>
        <taxon>Tetradontoidea</taxon>
        <taxon>Tetraodontidae</taxon>
        <taxon>Tetraodon</taxon>
    </lineage>
</organism>
<accession>Q4RUD8</accession>
<reference evidence="2" key="2">
    <citation type="submission" date="2004-02" db="EMBL/GenBank/DDBJ databases">
        <authorList>
            <consortium name="Genoscope"/>
            <consortium name="Whitehead Institute Centre for Genome Research"/>
        </authorList>
    </citation>
    <scope>NUCLEOTIDE SEQUENCE</scope>
</reference>
<reference evidence="2" key="1">
    <citation type="journal article" date="2004" name="Nature">
        <title>Genome duplication in the teleost fish Tetraodon nigroviridis reveals the early vertebrate proto-karyotype.</title>
        <authorList>
            <person name="Jaillon O."/>
            <person name="Aury J.-M."/>
            <person name="Brunet F."/>
            <person name="Petit J.-L."/>
            <person name="Stange-Thomann N."/>
            <person name="Mauceli E."/>
            <person name="Bouneau L."/>
            <person name="Fischer C."/>
            <person name="Ozouf-Costaz C."/>
            <person name="Bernot A."/>
            <person name="Nicaud S."/>
            <person name="Jaffe D."/>
            <person name="Fisher S."/>
            <person name="Lutfalla G."/>
            <person name="Dossat C."/>
            <person name="Segurens B."/>
            <person name="Dasilva C."/>
            <person name="Salanoubat M."/>
            <person name="Levy M."/>
            <person name="Boudet N."/>
            <person name="Castellano S."/>
            <person name="Anthouard V."/>
            <person name="Jubin C."/>
            <person name="Castelli V."/>
            <person name="Katinka M."/>
            <person name="Vacherie B."/>
            <person name="Biemont C."/>
            <person name="Skalli Z."/>
            <person name="Cattolico L."/>
            <person name="Poulain J."/>
            <person name="De Berardinis V."/>
            <person name="Cruaud C."/>
            <person name="Duprat S."/>
            <person name="Brottier P."/>
            <person name="Coutanceau J.-P."/>
            <person name="Gouzy J."/>
            <person name="Parra G."/>
            <person name="Lardier G."/>
            <person name="Chapple C."/>
            <person name="McKernan K.J."/>
            <person name="McEwan P."/>
            <person name="Bosak S."/>
            <person name="Kellis M."/>
            <person name="Volff J.-N."/>
            <person name="Guigo R."/>
            <person name="Zody M.C."/>
            <person name="Mesirov J."/>
            <person name="Lindblad-Toh K."/>
            <person name="Birren B."/>
            <person name="Nusbaum C."/>
            <person name="Kahn D."/>
            <person name="Robinson-Rechavi M."/>
            <person name="Laudet V."/>
            <person name="Schachter V."/>
            <person name="Quetier F."/>
            <person name="Saurin W."/>
            <person name="Scarpelli C."/>
            <person name="Wincker P."/>
            <person name="Lander E.S."/>
            <person name="Weissenbach J."/>
            <person name="Roest Crollius H."/>
        </authorList>
    </citation>
    <scope>NUCLEOTIDE SEQUENCE [LARGE SCALE GENOMIC DNA]</scope>
</reference>
<protein>
    <submittedName>
        <fullName evidence="2">(spotted green pufferfish) hypothetical protein</fullName>
    </submittedName>
</protein>
<sequence length="117" mass="12716">MNVDLRSRILNSSVMFCDSSHCSTSQALNKCLHPGPSGRPYRVTLITDRLPTLTVWRLVSDAKCIFSMRKLPTAGVEAQWGSDGGSSWQSSPGLPHQTQAMGLMSPAAIDRSLRQVG</sequence>
<evidence type="ECO:0000313" key="2">
    <source>
        <dbReference type="EMBL" id="CAG07994.1"/>
    </source>
</evidence>
<dbReference type="EMBL" id="CAAE01014995">
    <property type="protein sequence ID" value="CAG07994.1"/>
    <property type="molecule type" value="Genomic_DNA"/>
</dbReference>
<gene>
    <name evidence="2" type="ORF">GSTENG00028844001</name>
</gene>